<evidence type="ECO:0000259" key="3">
    <source>
        <dbReference type="Pfam" id="PF00535"/>
    </source>
</evidence>
<sequence>MVHIISAYIANHHRLFYDFPAWKYKILCKFIHFWNCDSPWEKEIKRGIMMKDKSPVNIVVPVYNVADLLSRCVDSLLAQTYEDVRIVLVDDGSTDDCPAICDRYAEQDPRVTSLHRTNGGLSAARNTGIDHVLSIEEPSRGRYIAFVDSDDWVEPGYVASMLETLEASGADAAQCGHFVSYAPDNEDDKDPAHTRTTLDRAQAVESLCRNGLWDVTAWNKLYRLDLFRQIRYPEGFLYEDTATTYLITQECDRVAADMTPQYHYAQRYTSIANGTTWKDSKLDLVLAGDRMAAWVCEHYPDLKTAAAEKRAYVRLSTLSQMVNTGHHDKDLARRLRREVLSVAPTVLCDRRASKRDKLGILALLPGFWCYRAIWSRYYEAKRNRTVAGPTGTPDTTGKEQS</sequence>
<proteinExistence type="predicted"/>
<dbReference type="KEGG" id="bgx:ESN35_01970"/>
<organism evidence="4 5">
    <name type="scientific">Bifidobacterium pullorum subsp. gallinarum</name>
    <dbReference type="NCBI Taxonomy" id="78344"/>
    <lineage>
        <taxon>Bacteria</taxon>
        <taxon>Bacillati</taxon>
        <taxon>Actinomycetota</taxon>
        <taxon>Actinomycetes</taxon>
        <taxon>Bifidobacteriales</taxon>
        <taxon>Bifidobacteriaceae</taxon>
        <taxon>Bifidobacterium</taxon>
    </lineage>
</organism>
<evidence type="ECO:0000256" key="2">
    <source>
        <dbReference type="ARBA" id="ARBA00022679"/>
    </source>
</evidence>
<keyword evidence="2 4" id="KW-0808">Transferase</keyword>
<evidence type="ECO:0000313" key="5">
    <source>
        <dbReference type="Proteomes" id="UP000293589"/>
    </source>
</evidence>
<dbReference type="Gene3D" id="3.90.550.10">
    <property type="entry name" value="Spore Coat Polysaccharide Biosynthesis Protein SpsA, Chain A"/>
    <property type="match status" value="1"/>
</dbReference>
<dbReference type="PANTHER" id="PTHR22916">
    <property type="entry name" value="GLYCOSYLTRANSFERASE"/>
    <property type="match status" value="1"/>
</dbReference>
<gene>
    <name evidence="4" type="ORF">ESN35_01970</name>
</gene>
<dbReference type="SUPFAM" id="SSF53448">
    <property type="entry name" value="Nucleotide-diphospho-sugar transferases"/>
    <property type="match status" value="1"/>
</dbReference>
<protein>
    <submittedName>
        <fullName evidence="4">Glycosyltransferase family 2 protein</fullName>
    </submittedName>
</protein>
<reference evidence="4 5" key="1">
    <citation type="submission" date="2019-01" db="EMBL/GenBank/DDBJ databases">
        <title>Complete genome sequence of Bifidobacterium gallinarum CACC 514.</title>
        <authorList>
            <person name="Jung M."/>
        </authorList>
    </citation>
    <scope>NUCLEOTIDE SEQUENCE [LARGE SCALE GENOMIC DNA]</scope>
    <source>
        <strain evidence="4 5">CACC 514</strain>
    </source>
</reference>
<dbReference type="EMBL" id="CP035464">
    <property type="protein sequence ID" value="QAY32343.1"/>
    <property type="molecule type" value="Genomic_DNA"/>
</dbReference>
<dbReference type="Pfam" id="PF00535">
    <property type="entry name" value="Glycos_transf_2"/>
    <property type="match status" value="1"/>
</dbReference>
<accession>A0A4P6DQY0</accession>
<dbReference type="GO" id="GO:0016757">
    <property type="term" value="F:glycosyltransferase activity"/>
    <property type="evidence" value="ECO:0007669"/>
    <property type="project" value="UniProtKB-KW"/>
</dbReference>
<dbReference type="Proteomes" id="UP000293589">
    <property type="component" value="Chromosome"/>
</dbReference>
<dbReference type="InterPro" id="IPR029044">
    <property type="entry name" value="Nucleotide-diphossugar_trans"/>
</dbReference>
<keyword evidence="1" id="KW-0328">Glycosyltransferase</keyword>
<name>A0A4P6DQY0_9BIFI</name>
<evidence type="ECO:0000313" key="4">
    <source>
        <dbReference type="EMBL" id="QAY32343.1"/>
    </source>
</evidence>
<dbReference type="AlphaFoldDB" id="A0A4P6DQY0"/>
<dbReference type="CDD" id="cd00761">
    <property type="entry name" value="Glyco_tranf_GTA_type"/>
    <property type="match status" value="1"/>
</dbReference>
<dbReference type="PANTHER" id="PTHR22916:SF51">
    <property type="entry name" value="GLYCOSYLTRANSFERASE EPSH-RELATED"/>
    <property type="match status" value="1"/>
</dbReference>
<dbReference type="InterPro" id="IPR001173">
    <property type="entry name" value="Glyco_trans_2-like"/>
</dbReference>
<feature type="domain" description="Glycosyltransferase 2-like" evidence="3">
    <location>
        <begin position="58"/>
        <end position="230"/>
    </location>
</feature>
<evidence type="ECO:0000256" key="1">
    <source>
        <dbReference type="ARBA" id="ARBA00022676"/>
    </source>
</evidence>